<dbReference type="Pfam" id="PF13371">
    <property type="entry name" value="TPR_9"/>
    <property type="match status" value="1"/>
</dbReference>
<dbReference type="AlphaFoldDB" id="A0A967F2Q3"/>
<dbReference type="Proteomes" id="UP000761264">
    <property type="component" value="Unassembled WGS sequence"/>
</dbReference>
<comment type="similarity">
    <text evidence="1">Belongs to the UPF0162 family.</text>
</comment>
<evidence type="ECO:0000256" key="1">
    <source>
        <dbReference type="ARBA" id="ARBA00007100"/>
    </source>
</evidence>
<organism evidence="3 4">
    <name type="scientific">Pelagibius litoralis</name>
    <dbReference type="NCBI Taxonomy" id="374515"/>
    <lineage>
        <taxon>Bacteria</taxon>
        <taxon>Pseudomonadati</taxon>
        <taxon>Pseudomonadota</taxon>
        <taxon>Alphaproteobacteria</taxon>
        <taxon>Rhodospirillales</taxon>
        <taxon>Rhodovibrionaceae</taxon>
        <taxon>Pelagibius</taxon>
    </lineage>
</organism>
<dbReference type="InterPro" id="IPR011990">
    <property type="entry name" value="TPR-like_helical_dom_sf"/>
</dbReference>
<dbReference type="PANTHER" id="PTHR31350:SF21">
    <property type="entry name" value="F-BOX ONLY PROTEIN 21"/>
    <property type="match status" value="1"/>
</dbReference>
<dbReference type="EMBL" id="JAAQPH010000029">
    <property type="protein sequence ID" value="NIA72005.1"/>
    <property type="molecule type" value="Genomic_DNA"/>
</dbReference>
<feature type="domain" description="Protein SirB1 N-terminal" evidence="2">
    <location>
        <begin position="58"/>
        <end position="191"/>
    </location>
</feature>
<evidence type="ECO:0000259" key="2">
    <source>
        <dbReference type="Pfam" id="PF13369"/>
    </source>
</evidence>
<protein>
    <submittedName>
        <fullName evidence="3">Tetratricopeptide repeat protein</fullName>
    </submittedName>
</protein>
<dbReference type="InterPro" id="IPR032698">
    <property type="entry name" value="SirB1_N"/>
</dbReference>
<dbReference type="SUPFAM" id="SSF48452">
    <property type="entry name" value="TPR-like"/>
    <property type="match status" value="1"/>
</dbReference>
<name>A0A967F2Q3_9PROT</name>
<sequence length="273" mass="30607">MESRLRRLGGTADAEIDIAQAALLLAALERPQVSLDRYNHHLSLLERDTAALAARQGAAEDLTARIAVLNQVLVERYSYQGDRESYEDLRNANLMRVIDRRRGLPVALGILYLHAARSQGWSIDGLNFPGHFLLRLDLAGERAIIDPFNSGRICDAAALRGLVKTLAGAEAELRPEHTDRVGNRDVLLRLQNNIKLRLIRQERSGDALEVIETMLMFAPDRPALWKEAGILHAHLDNMRAAIMAFEHYLELAGPEPDRQSIADLLHQLRNQLN</sequence>
<dbReference type="Gene3D" id="1.25.40.10">
    <property type="entry name" value="Tetratricopeptide repeat domain"/>
    <property type="match status" value="1"/>
</dbReference>
<evidence type="ECO:0000313" key="4">
    <source>
        <dbReference type="Proteomes" id="UP000761264"/>
    </source>
</evidence>
<gene>
    <name evidence="3" type="ORF">HBA54_25725</name>
</gene>
<dbReference type="Pfam" id="PF13369">
    <property type="entry name" value="Transglut_core2"/>
    <property type="match status" value="1"/>
</dbReference>
<accession>A0A967F2Q3</accession>
<comment type="caution">
    <text evidence="3">The sequence shown here is derived from an EMBL/GenBank/DDBJ whole genome shotgun (WGS) entry which is preliminary data.</text>
</comment>
<proteinExistence type="inferred from homology"/>
<reference evidence="3" key="1">
    <citation type="submission" date="2020-03" db="EMBL/GenBank/DDBJ databases">
        <title>Genome of Pelagibius litoralis DSM 21314T.</title>
        <authorList>
            <person name="Wang G."/>
        </authorList>
    </citation>
    <scope>NUCLEOTIDE SEQUENCE</scope>
    <source>
        <strain evidence="3">DSM 21314</strain>
    </source>
</reference>
<keyword evidence="4" id="KW-1185">Reference proteome</keyword>
<dbReference type="PANTHER" id="PTHR31350">
    <property type="entry name" value="SI:DKEY-261L7.2"/>
    <property type="match status" value="1"/>
</dbReference>
<evidence type="ECO:0000313" key="3">
    <source>
        <dbReference type="EMBL" id="NIA72005.1"/>
    </source>
</evidence>